<dbReference type="RefSeq" id="WP_128524399.1">
    <property type="nucleotide sequence ID" value="NZ_CANLVY010000002.1"/>
</dbReference>
<evidence type="ECO:0000313" key="2">
    <source>
        <dbReference type="EMBL" id="QAS52108.1"/>
    </source>
</evidence>
<evidence type="ECO:0000313" key="3">
    <source>
        <dbReference type="Proteomes" id="UP000287756"/>
    </source>
</evidence>
<proteinExistence type="predicted"/>
<sequence length="86" mass="9751">MLKVIELLLLLAANTSVSIYLFQELDYLGYIALFGGIGFSVLHFIRTYEQKRNQVLEHPDAEYYHSIDMGGDQFHSGESFGDSSDD</sequence>
<dbReference type="KEGG" id="hli:HLI_07655"/>
<gene>
    <name evidence="2" type="ORF">HLI_07655</name>
</gene>
<keyword evidence="1" id="KW-0812">Transmembrane</keyword>
<keyword evidence="1" id="KW-1133">Transmembrane helix</keyword>
<organism evidence="2 3">
    <name type="scientific">Halobacillus litoralis</name>
    <dbReference type="NCBI Taxonomy" id="45668"/>
    <lineage>
        <taxon>Bacteria</taxon>
        <taxon>Bacillati</taxon>
        <taxon>Bacillota</taxon>
        <taxon>Bacilli</taxon>
        <taxon>Bacillales</taxon>
        <taxon>Bacillaceae</taxon>
        <taxon>Halobacillus</taxon>
    </lineage>
</organism>
<reference evidence="2 3" key="1">
    <citation type="submission" date="2018-01" db="EMBL/GenBank/DDBJ databases">
        <title>The whole genome sequencing and assembly of Halobacillus litoralis ERB031 strain.</title>
        <authorList>
            <person name="Lee S.-J."/>
            <person name="Park M.-K."/>
            <person name="Kim J.-Y."/>
            <person name="Lee Y.-J."/>
            <person name="Yi H."/>
            <person name="Bahn Y.-S."/>
            <person name="Kim J.F."/>
            <person name="Lee D.-W."/>
        </authorList>
    </citation>
    <scope>NUCLEOTIDE SEQUENCE [LARGE SCALE GENOMIC DNA]</scope>
    <source>
        <strain evidence="2 3">ERB 031</strain>
    </source>
</reference>
<dbReference type="AlphaFoldDB" id="A0A410MBQ1"/>
<evidence type="ECO:0000256" key="1">
    <source>
        <dbReference type="SAM" id="Phobius"/>
    </source>
</evidence>
<dbReference type="EMBL" id="CP026118">
    <property type="protein sequence ID" value="QAS52108.1"/>
    <property type="molecule type" value="Genomic_DNA"/>
</dbReference>
<feature type="transmembrane region" description="Helical" evidence="1">
    <location>
        <begin position="27"/>
        <end position="45"/>
    </location>
</feature>
<protein>
    <submittedName>
        <fullName evidence="2">Uncharacterized protein</fullName>
    </submittedName>
</protein>
<accession>A0A410MBQ1</accession>
<dbReference type="OrthoDB" id="2974051at2"/>
<name>A0A410MBQ1_9BACI</name>
<dbReference type="Proteomes" id="UP000287756">
    <property type="component" value="Chromosome"/>
</dbReference>
<keyword evidence="1" id="KW-0472">Membrane</keyword>